<feature type="chain" id="PRO_5015406411" evidence="1">
    <location>
        <begin position="27"/>
        <end position="198"/>
    </location>
</feature>
<organism evidence="2 3">
    <name type="scientific">Aliarcobacter cryaerophilus</name>
    <dbReference type="NCBI Taxonomy" id="28198"/>
    <lineage>
        <taxon>Bacteria</taxon>
        <taxon>Pseudomonadati</taxon>
        <taxon>Campylobacterota</taxon>
        <taxon>Epsilonproteobacteria</taxon>
        <taxon>Campylobacterales</taxon>
        <taxon>Arcobacteraceae</taxon>
        <taxon>Aliarcobacter</taxon>
    </lineage>
</organism>
<dbReference type="AlphaFoldDB" id="A0A2S9TRD5"/>
<accession>A0A2S9TRD5</accession>
<name>A0A2S9TRD5_9BACT</name>
<dbReference type="Pfam" id="PF20046">
    <property type="entry name" value="DUF6448"/>
    <property type="match status" value="1"/>
</dbReference>
<protein>
    <submittedName>
        <fullName evidence="2">Uncharacterized protein</fullName>
    </submittedName>
</protein>
<comment type="caution">
    <text evidence="2">The sequence shown here is derived from an EMBL/GenBank/DDBJ whole genome shotgun (WGS) entry which is preliminary data.</text>
</comment>
<dbReference type="RefSeq" id="WP_105912658.1">
    <property type="nucleotide sequence ID" value="NZ_JAODCV010000023.1"/>
</dbReference>
<keyword evidence="1" id="KW-0732">Signal</keyword>
<gene>
    <name evidence="2" type="ORF">CJ668_00035</name>
</gene>
<evidence type="ECO:0000313" key="2">
    <source>
        <dbReference type="EMBL" id="PRN01402.1"/>
    </source>
</evidence>
<evidence type="ECO:0000313" key="3">
    <source>
        <dbReference type="Proteomes" id="UP000238811"/>
    </source>
</evidence>
<dbReference type="Proteomes" id="UP000238811">
    <property type="component" value="Unassembled WGS sequence"/>
</dbReference>
<dbReference type="EMBL" id="NXGD01000001">
    <property type="protein sequence ID" value="PRN01402.1"/>
    <property type="molecule type" value="Genomic_DNA"/>
</dbReference>
<sequence>MKLKNIKKLGFITSFLIIGAFTNANAHCDTMDGPTVIDGQKAMKENNINYALKWVQPKAEKELKEAFELSMKVKDLSPESKQISEKYFLGELVRIHRQGEDASYTGVKAAGTTIDKKVLAADKSIELGNLSPLENLIEKDKKAELKKRFDKVMALKNFDTNNLDAGRDYIEAYVKFFKFAEGEDDHHKKETHDKKAHH</sequence>
<dbReference type="InterPro" id="IPR045613">
    <property type="entry name" value="DUF6448"/>
</dbReference>
<feature type="signal peptide" evidence="1">
    <location>
        <begin position="1"/>
        <end position="26"/>
    </location>
</feature>
<proteinExistence type="predicted"/>
<evidence type="ECO:0000256" key="1">
    <source>
        <dbReference type="SAM" id="SignalP"/>
    </source>
</evidence>
<reference evidence="2 3" key="1">
    <citation type="submission" date="2017-09" db="EMBL/GenBank/DDBJ databases">
        <title>Reassesment of A. cryaerophilus.</title>
        <authorList>
            <person name="Perez-Cataluna A."/>
            <person name="Collado L."/>
            <person name="Salgado O."/>
            <person name="Lefinanco V."/>
            <person name="Figueras M.J."/>
        </authorList>
    </citation>
    <scope>NUCLEOTIDE SEQUENCE [LARGE SCALE GENOMIC DNA]</scope>
    <source>
        <strain evidence="2 3">LMG 10229</strain>
    </source>
</reference>